<gene>
    <name evidence="2" type="ORF">HannXRQ_Chr02g0045831</name>
    <name evidence="1" type="ORF">HanXRQr2_Chr02g0057711</name>
</gene>
<reference evidence="1" key="3">
    <citation type="submission" date="2020-06" db="EMBL/GenBank/DDBJ databases">
        <title>Helianthus annuus Genome sequencing and assembly Release 2.</title>
        <authorList>
            <person name="Gouzy J."/>
            <person name="Langlade N."/>
            <person name="Munos S."/>
        </authorList>
    </citation>
    <scope>NUCLEOTIDE SEQUENCE</scope>
    <source>
        <tissue evidence="1">Leaves</tissue>
    </source>
</reference>
<evidence type="ECO:0000313" key="3">
    <source>
        <dbReference type="Proteomes" id="UP000215914"/>
    </source>
</evidence>
<dbReference type="Proteomes" id="UP000215914">
    <property type="component" value="Chromosome 2"/>
</dbReference>
<organism evidence="2 3">
    <name type="scientific">Helianthus annuus</name>
    <name type="common">Common sunflower</name>
    <dbReference type="NCBI Taxonomy" id="4232"/>
    <lineage>
        <taxon>Eukaryota</taxon>
        <taxon>Viridiplantae</taxon>
        <taxon>Streptophyta</taxon>
        <taxon>Embryophyta</taxon>
        <taxon>Tracheophyta</taxon>
        <taxon>Spermatophyta</taxon>
        <taxon>Magnoliopsida</taxon>
        <taxon>eudicotyledons</taxon>
        <taxon>Gunneridae</taxon>
        <taxon>Pentapetalae</taxon>
        <taxon>asterids</taxon>
        <taxon>campanulids</taxon>
        <taxon>Asterales</taxon>
        <taxon>Asteraceae</taxon>
        <taxon>Asteroideae</taxon>
        <taxon>Heliantheae alliance</taxon>
        <taxon>Heliantheae</taxon>
        <taxon>Helianthus</taxon>
    </lineage>
</organism>
<dbReference type="AlphaFoldDB" id="A0A251VGN7"/>
<proteinExistence type="predicted"/>
<dbReference type="InParanoid" id="A0A251VGN7"/>
<reference evidence="2" key="2">
    <citation type="submission" date="2017-02" db="EMBL/GenBank/DDBJ databases">
        <title>Sunflower complete genome.</title>
        <authorList>
            <person name="Langlade N."/>
            <person name="Munos S."/>
        </authorList>
    </citation>
    <scope>NUCLEOTIDE SEQUENCE [LARGE SCALE GENOMIC DNA]</scope>
    <source>
        <tissue evidence="2">Leaves</tissue>
    </source>
</reference>
<dbReference type="EMBL" id="CM007891">
    <property type="protein sequence ID" value="OTG34439.1"/>
    <property type="molecule type" value="Genomic_DNA"/>
</dbReference>
<dbReference type="EMBL" id="MNCJ02000317">
    <property type="protein sequence ID" value="KAF5817841.1"/>
    <property type="molecule type" value="Genomic_DNA"/>
</dbReference>
<accession>A0A251VGN7</accession>
<evidence type="ECO:0000313" key="1">
    <source>
        <dbReference type="EMBL" id="KAF5817841.1"/>
    </source>
</evidence>
<name>A0A251VGN7_HELAN</name>
<protein>
    <submittedName>
        <fullName evidence="2">Uncharacterized protein</fullName>
    </submittedName>
</protein>
<reference evidence="1 3" key="1">
    <citation type="journal article" date="2017" name="Nature">
        <title>The sunflower genome provides insights into oil metabolism, flowering and Asterid evolution.</title>
        <authorList>
            <person name="Badouin H."/>
            <person name="Gouzy J."/>
            <person name="Grassa C.J."/>
            <person name="Murat F."/>
            <person name="Staton S.E."/>
            <person name="Cottret L."/>
            <person name="Lelandais-Briere C."/>
            <person name="Owens G.L."/>
            <person name="Carrere S."/>
            <person name="Mayjonade B."/>
            <person name="Legrand L."/>
            <person name="Gill N."/>
            <person name="Kane N.C."/>
            <person name="Bowers J.E."/>
            <person name="Hubner S."/>
            <person name="Bellec A."/>
            <person name="Berard A."/>
            <person name="Berges H."/>
            <person name="Blanchet N."/>
            <person name="Boniface M.C."/>
            <person name="Brunel D."/>
            <person name="Catrice O."/>
            <person name="Chaidir N."/>
            <person name="Claudel C."/>
            <person name="Donnadieu C."/>
            <person name="Faraut T."/>
            <person name="Fievet G."/>
            <person name="Helmstetter N."/>
            <person name="King M."/>
            <person name="Knapp S.J."/>
            <person name="Lai Z."/>
            <person name="Le Paslier M.C."/>
            <person name="Lippi Y."/>
            <person name="Lorenzon L."/>
            <person name="Mandel J.R."/>
            <person name="Marage G."/>
            <person name="Marchand G."/>
            <person name="Marquand E."/>
            <person name="Bret-Mestries E."/>
            <person name="Morien E."/>
            <person name="Nambeesan S."/>
            <person name="Nguyen T."/>
            <person name="Pegot-Espagnet P."/>
            <person name="Pouilly N."/>
            <person name="Raftis F."/>
            <person name="Sallet E."/>
            <person name="Schiex T."/>
            <person name="Thomas J."/>
            <person name="Vandecasteele C."/>
            <person name="Vares D."/>
            <person name="Vear F."/>
            <person name="Vautrin S."/>
            <person name="Crespi M."/>
            <person name="Mangin B."/>
            <person name="Burke J.M."/>
            <person name="Salse J."/>
            <person name="Munos S."/>
            <person name="Vincourt P."/>
            <person name="Rieseberg L.H."/>
            <person name="Langlade N.B."/>
        </authorList>
    </citation>
    <scope>NUCLEOTIDE SEQUENCE [LARGE SCALE GENOMIC DNA]</scope>
    <source>
        <strain evidence="3">cv. SF193</strain>
        <tissue evidence="1">Leaves</tissue>
    </source>
</reference>
<dbReference type="Gramene" id="mRNA:HanXRQr2_Chr02g0057711">
    <property type="protein sequence ID" value="mRNA:HanXRQr2_Chr02g0057711"/>
    <property type="gene ID" value="HanXRQr2_Chr02g0057711"/>
</dbReference>
<keyword evidence="3" id="KW-1185">Reference proteome</keyword>
<evidence type="ECO:0000313" key="2">
    <source>
        <dbReference type="EMBL" id="OTG34439.1"/>
    </source>
</evidence>
<sequence length="54" mass="6012">MSPNLPPPNVQLNTNLPPPNVQHKVWVRFDGFDLGGSSDLKEKGVVVMVGGRWW</sequence>